<dbReference type="EMBL" id="MNYI01000026">
    <property type="protein sequence ID" value="OIP43131.1"/>
    <property type="molecule type" value="Genomic_DNA"/>
</dbReference>
<dbReference type="AlphaFoldDB" id="A0A1J5E684"/>
<protein>
    <recommendedName>
        <fullName evidence="2">DUF4139 domain-containing protein</fullName>
    </recommendedName>
</protein>
<organism evidence="3 4">
    <name type="scientific">Candidatus Desantisbacteria bacterium CG2_30_40_21</name>
    <dbReference type="NCBI Taxonomy" id="1817895"/>
    <lineage>
        <taxon>Bacteria</taxon>
        <taxon>Candidatus Desantisiibacteriota</taxon>
    </lineage>
</organism>
<proteinExistence type="predicted"/>
<evidence type="ECO:0000256" key="1">
    <source>
        <dbReference type="SAM" id="SignalP"/>
    </source>
</evidence>
<dbReference type="SUPFAM" id="SSF50182">
    <property type="entry name" value="Sm-like ribonucleoproteins"/>
    <property type="match status" value="1"/>
</dbReference>
<gene>
    <name evidence="3" type="ORF">AUJ95_01035</name>
</gene>
<dbReference type="PANTHER" id="PTHR38075">
    <property type="entry name" value="DUF4139 DOMAIN-CONTAINING PROTEIN"/>
    <property type="match status" value="1"/>
</dbReference>
<evidence type="ECO:0000313" key="3">
    <source>
        <dbReference type="EMBL" id="OIP43131.1"/>
    </source>
</evidence>
<dbReference type="Pfam" id="PF13598">
    <property type="entry name" value="DUF4139"/>
    <property type="match status" value="1"/>
</dbReference>
<name>A0A1J5E684_9BACT</name>
<dbReference type="InterPro" id="IPR037291">
    <property type="entry name" value="DUF4139"/>
</dbReference>
<keyword evidence="1" id="KW-0732">Signal</keyword>
<dbReference type="Proteomes" id="UP000183085">
    <property type="component" value="Unassembled WGS sequence"/>
</dbReference>
<dbReference type="CDD" id="cd00600">
    <property type="entry name" value="Sm_like"/>
    <property type="match status" value="1"/>
</dbReference>
<sequence>MLRFLLLSILLLETTVAYAQPDRGIDITIYSQNLAMVKEVRPFKAKQGAGLITLSDLPAQLDPSSISISPISVLQQSYEYDLSDFSKLLANCINGTVSVSLQNGKIFEGYLLGYDQQWIFLRNNIRVELIAIGEIANISLSNKMDGLLTTPTIVCRISEDTTLPQQITLRYLTSGISWKCDYTAVINNNDTAIELSAKATIDNQSGGKFPQARIKLVAGNPFRIQDMPVQRYKMKRMMMAAAPLSEAAGGQYNSQENLGEYYLYTIKNSATLNNNQTTQLGFFPQKDVAVKRTFNYDYTKSAKNARLMLSFKNEDQSGLGTPLPKGKIRFYKQDEEGFLQFIGENIMEHTPVDKNVTLCLGDAFDVTAKREVRDRRVLSKEMVEEDYEINILNSKKEKITVEVVEHPWGTWSIIRSTHKSAKKSAGTLLFEVEVLPGKEETLAYTVSYRR</sequence>
<feature type="chain" id="PRO_5013108666" description="DUF4139 domain-containing protein" evidence="1">
    <location>
        <begin position="20"/>
        <end position="450"/>
    </location>
</feature>
<reference evidence="3 4" key="1">
    <citation type="journal article" date="2016" name="Environ. Microbiol.">
        <title>Genomic resolution of a cold subsurface aquifer community provides metabolic insights for novel microbes adapted to high CO concentrations.</title>
        <authorList>
            <person name="Probst A.J."/>
            <person name="Castelle C.J."/>
            <person name="Singh A."/>
            <person name="Brown C.T."/>
            <person name="Anantharaman K."/>
            <person name="Sharon I."/>
            <person name="Hug L.A."/>
            <person name="Burstein D."/>
            <person name="Emerson J.B."/>
            <person name="Thomas B.C."/>
            <person name="Banfield J.F."/>
        </authorList>
    </citation>
    <scope>NUCLEOTIDE SEQUENCE [LARGE SCALE GENOMIC DNA]</scope>
    <source>
        <strain evidence="3">CG2_30_40_21</strain>
    </source>
</reference>
<feature type="signal peptide" evidence="1">
    <location>
        <begin position="1"/>
        <end position="19"/>
    </location>
</feature>
<accession>A0A1J5E684</accession>
<evidence type="ECO:0000259" key="2">
    <source>
        <dbReference type="Pfam" id="PF13598"/>
    </source>
</evidence>
<dbReference type="PANTHER" id="PTHR38075:SF1">
    <property type="entry name" value="DUF4139 DOMAIN-CONTAINING PROTEIN"/>
    <property type="match status" value="1"/>
</dbReference>
<evidence type="ECO:0000313" key="4">
    <source>
        <dbReference type="Proteomes" id="UP000183085"/>
    </source>
</evidence>
<dbReference type="InterPro" id="IPR010920">
    <property type="entry name" value="LSM_dom_sf"/>
</dbReference>
<feature type="domain" description="DUF4139" evidence="2">
    <location>
        <begin position="167"/>
        <end position="447"/>
    </location>
</feature>
<comment type="caution">
    <text evidence="3">The sequence shown here is derived from an EMBL/GenBank/DDBJ whole genome shotgun (WGS) entry which is preliminary data.</text>
</comment>